<feature type="transmembrane region" description="Helical" evidence="6">
    <location>
        <begin position="306"/>
        <end position="327"/>
    </location>
</feature>
<reference evidence="8 9" key="1">
    <citation type="submission" date="2021-07" db="EMBL/GenBank/DDBJ databases">
        <title>The Aristolochia fimbriata genome: insights into angiosperm evolution, floral development and chemical biosynthesis.</title>
        <authorList>
            <person name="Jiao Y."/>
        </authorList>
    </citation>
    <scope>NUCLEOTIDE SEQUENCE [LARGE SCALE GENOMIC DNA]</scope>
    <source>
        <strain evidence="8">IBCAS-2021</strain>
        <tissue evidence="8">Leaf</tissue>
    </source>
</reference>
<gene>
    <name evidence="8" type="ORF">H6P81_018724</name>
</gene>
<feature type="transmembrane region" description="Helical" evidence="6">
    <location>
        <begin position="169"/>
        <end position="188"/>
    </location>
</feature>
<dbReference type="InterPro" id="IPR020846">
    <property type="entry name" value="MFS_dom"/>
</dbReference>
<feature type="transmembrane region" description="Helical" evidence="6">
    <location>
        <begin position="103"/>
        <end position="130"/>
    </location>
</feature>
<protein>
    <recommendedName>
        <fullName evidence="7">Major facilitator superfamily (MFS) profile domain-containing protein</fullName>
    </recommendedName>
</protein>
<feature type="transmembrane region" description="Helical" evidence="6">
    <location>
        <begin position="398"/>
        <end position="422"/>
    </location>
</feature>
<dbReference type="PANTHER" id="PTHR23504:SF1">
    <property type="entry name" value="GH21943P-RELATED"/>
    <property type="match status" value="1"/>
</dbReference>
<dbReference type="SUPFAM" id="SSF103473">
    <property type="entry name" value="MFS general substrate transporter"/>
    <property type="match status" value="1"/>
</dbReference>
<evidence type="ECO:0000259" key="7">
    <source>
        <dbReference type="PROSITE" id="PS50850"/>
    </source>
</evidence>
<sequence>MEWVYALVHLFVTVFLCNFSAFMVLPAISDVTMAALCPGKDECSSAIYLTGFQQAITGVGTLVATPLIGNLSDEYGRKTLLTLPMSLAIVPLVIMAYDRTTYYFYVYTVIRTLTDMVCEGTVHCLALAYVADEVPHNRRASAFGLLSGVASAGFVCGTLTARFLSIPSAFQAAAAFAVLAVVYMKTFLKESSRSFSDSSNPIGKIPKGSFSDGQTVRRKESFSRIPSVDDMTCLLKSSLTFSQSAIVAFFNGVGESGLSACLLYYLKAKFHFNKNQFADLLLIAGIAGTTSQLLVMPLLASIFGEVTLLTVGLCASWLHIFLYGLAWSFWVPYVASMFSIMVVFSPPCIRSIVSKQVGPDEQGKAQGCISGIGSIAKIMSPLVFTPLTALFLSEHAPFHFPGLSIMCTGIASVIAFIQSLMIRAAPPISTSKVADTGYLHA</sequence>
<keyword evidence="4 6" id="KW-1133">Transmembrane helix</keyword>
<comment type="subcellular location">
    <subcellularLocation>
        <location evidence="1">Membrane</location>
        <topology evidence="1">Multi-pass membrane protein</topology>
    </subcellularLocation>
</comment>
<feature type="transmembrane region" description="Helical" evidence="6">
    <location>
        <begin position="80"/>
        <end position="97"/>
    </location>
</feature>
<dbReference type="GO" id="GO:0022857">
    <property type="term" value="F:transmembrane transporter activity"/>
    <property type="evidence" value="ECO:0007669"/>
    <property type="project" value="InterPro"/>
</dbReference>
<keyword evidence="5 6" id="KW-0472">Membrane</keyword>
<evidence type="ECO:0000256" key="5">
    <source>
        <dbReference type="ARBA" id="ARBA00023136"/>
    </source>
</evidence>
<feature type="transmembrane region" description="Helical" evidence="6">
    <location>
        <begin position="142"/>
        <end position="163"/>
    </location>
</feature>
<evidence type="ECO:0000256" key="3">
    <source>
        <dbReference type="ARBA" id="ARBA00022692"/>
    </source>
</evidence>
<keyword evidence="2" id="KW-0813">Transport</keyword>
<evidence type="ECO:0000256" key="4">
    <source>
        <dbReference type="ARBA" id="ARBA00022989"/>
    </source>
</evidence>
<feature type="domain" description="Major facilitator superfamily (MFS) profile" evidence="7">
    <location>
        <begin position="6"/>
        <end position="427"/>
    </location>
</feature>
<dbReference type="InterPro" id="IPR011701">
    <property type="entry name" value="MFS"/>
</dbReference>
<feature type="transmembrane region" description="Helical" evidence="6">
    <location>
        <begin position="277"/>
        <end position="299"/>
    </location>
</feature>
<proteinExistence type="predicted"/>
<dbReference type="Proteomes" id="UP000825729">
    <property type="component" value="Unassembled WGS sequence"/>
</dbReference>
<feature type="transmembrane region" description="Helical" evidence="6">
    <location>
        <begin position="245"/>
        <end position="265"/>
    </location>
</feature>
<dbReference type="Gene3D" id="1.20.1250.20">
    <property type="entry name" value="MFS general substrate transporter like domains"/>
    <property type="match status" value="1"/>
</dbReference>
<feature type="transmembrane region" description="Helical" evidence="6">
    <location>
        <begin position="45"/>
        <end position="68"/>
    </location>
</feature>
<dbReference type="CDD" id="cd17330">
    <property type="entry name" value="MFS_SLC46_TetA_like"/>
    <property type="match status" value="1"/>
</dbReference>
<dbReference type="PROSITE" id="PS50850">
    <property type="entry name" value="MFS"/>
    <property type="match status" value="1"/>
</dbReference>
<comment type="caution">
    <text evidence="8">The sequence shown here is derived from an EMBL/GenBank/DDBJ whole genome shotgun (WGS) entry which is preliminary data.</text>
</comment>
<organism evidence="8 9">
    <name type="scientific">Aristolochia fimbriata</name>
    <name type="common">White veined hardy Dutchman's pipe vine</name>
    <dbReference type="NCBI Taxonomy" id="158543"/>
    <lineage>
        <taxon>Eukaryota</taxon>
        <taxon>Viridiplantae</taxon>
        <taxon>Streptophyta</taxon>
        <taxon>Embryophyta</taxon>
        <taxon>Tracheophyta</taxon>
        <taxon>Spermatophyta</taxon>
        <taxon>Magnoliopsida</taxon>
        <taxon>Magnoliidae</taxon>
        <taxon>Piperales</taxon>
        <taxon>Aristolochiaceae</taxon>
        <taxon>Aristolochia</taxon>
    </lineage>
</organism>
<name>A0AAV7E418_ARIFI</name>
<keyword evidence="9" id="KW-1185">Reference proteome</keyword>
<evidence type="ECO:0000313" key="9">
    <source>
        <dbReference type="Proteomes" id="UP000825729"/>
    </source>
</evidence>
<evidence type="ECO:0000313" key="8">
    <source>
        <dbReference type="EMBL" id="KAG9442870.1"/>
    </source>
</evidence>
<dbReference type="AlphaFoldDB" id="A0AAV7E418"/>
<keyword evidence="3 6" id="KW-0812">Transmembrane</keyword>
<dbReference type="EMBL" id="JAINDJ010000007">
    <property type="protein sequence ID" value="KAG9442870.1"/>
    <property type="molecule type" value="Genomic_DNA"/>
</dbReference>
<evidence type="ECO:0000256" key="6">
    <source>
        <dbReference type="SAM" id="Phobius"/>
    </source>
</evidence>
<dbReference type="PANTHER" id="PTHR23504">
    <property type="entry name" value="MAJOR FACILITATOR SUPERFAMILY DOMAIN-CONTAINING PROTEIN 10"/>
    <property type="match status" value="1"/>
</dbReference>
<dbReference type="InterPro" id="IPR036259">
    <property type="entry name" value="MFS_trans_sf"/>
</dbReference>
<dbReference type="GO" id="GO:0016020">
    <property type="term" value="C:membrane"/>
    <property type="evidence" value="ECO:0007669"/>
    <property type="project" value="UniProtKB-SubCell"/>
</dbReference>
<dbReference type="Pfam" id="PF07690">
    <property type="entry name" value="MFS_1"/>
    <property type="match status" value="1"/>
</dbReference>
<evidence type="ECO:0000256" key="1">
    <source>
        <dbReference type="ARBA" id="ARBA00004141"/>
    </source>
</evidence>
<evidence type="ECO:0000256" key="2">
    <source>
        <dbReference type="ARBA" id="ARBA00022448"/>
    </source>
</evidence>
<accession>A0AAV7E418</accession>